<dbReference type="Proteomes" id="UP001150581">
    <property type="component" value="Unassembled WGS sequence"/>
</dbReference>
<sequence length="253" mass="28150">MGIPMLISSPIRGILDNLESVLYVIMDAVRLASTERDDIQGFKFLNSPSLAITRWALIQGGGILLKGFSVDGISLSLKKLIRVMCQFLFELENKIMNHRLWSNSRFVRRANWDAAPEFMHPKAIELLKEDNGYQLKRLAEDEVNSDWYYLAIGIEAARSMYQISATHTDKRSDGNTPSMPGPILPKGSADNKAVLDIQTPEMVNSLAQLALHLDTFKLQDIASELVLDMAMRREMLQLIVVQAQGSSAAEGAG</sequence>
<evidence type="ECO:0000313" key="2">
    <source>
        <dbReference type="Proteomes" id="UP001150581"/>
    </source>
</evidence>
<comment type="caution">
    <text evidence="1">The sequence shown here is derived from an EMBL/GenBank/DDBJ whole genome shotgun (WGS) entry which is preliminary data.</text>
</comment>
<evidence type="ECO:0000313" key="1">
    <source>
        <dbReference type="EMBL" id="KAJ1896896.1"/>
    </source>
</evidence>
<protein>
    <submittedName>
        <fullName evidence="1">Uncharacterized protein</fullName>
    </submittedName>
</protein>
<gene>
    <name evidence="1" type="ORF">LPJ66_003712</name>
</gene>
<dbReference type="EMBL" id="JANBPG010000393">
    <property type="protein sequence ID" value="KAJ1896896.1"/>
    <property type="molecule type" value="Genomic_DNA"/>
</dbReference>
<accession>A0ACC1IMN2</accession>
<keyword evidence="2" id="KW-1185">Reference proteome</keyword>
<organism evidence="1 2">
    <name type="scientific">Kickxella alabastrina</name>
    <dbReference type="NCBI Taxonomy" id="61397"/>
    <lineage>
        <taxon>Eukaryota</taxon>
        <taxon>Fungi</taxon>
        <taxon>Fungi incertae sedis</taxon>
        <taxon>Zoopagomycota</taxon>
        <taxon>Kickxellomycotina</taxon>
        <taxon>Kickxellomycetes</taxon>
        <taxon>Kickxellales</taxon>
        <taxon>Kickxellaceae</taxon>
        <taxon>Kickxella</taxon>
    </lineage>
</organism>
<reference evidence="1" key="1">
    <citation type="submission" date="2022-07" db="EMBL/GenBank/DDBJ databases">
        <title>Phylogenomic reconstructions and comparative analyses of Kickxellomycotina fungi.</title>
        <authorList>
            <person name="Reynolds N.K."/>
            <person name="Stajich J.E."/>
            <person name="Barry K."/>
            <person name="Grigoriev I.V."/>
            <person name="Crous P."/>
            <person name="Smith M.E."/>
        </authorList>
    </citation>
    <scope>NUCLEOTIDE SEQUENCE</scope>
    <source>
        <strain evidence="1">Benny 63K</strain>
    </source>
</reference>
<name>A0ACC1IMN2_9FUNG</name>
<proteinExistence type="predicted"/>